<sequence length="151" mass="17385">MRSLNGISLPSNAKKTGKILITFLLPYASLSRTVIIIRKMLRVKRIRCCTIRLFMVSKKPCYNYKTAHWKRQQHNRCTSYTIKGNTSNVDDVRQFMDPRHAQHTRKKCLKCDVLMVEHIELDNSQENCDSVNVALHAVKVRGQVKSGLKAV</sequence>
<keyword evidence="1" id="KW-0472">Membrane</keyword>
<proteinExistence type="predicted"/>
<organism evidence="2 3">
    <name type="scientific">Dryococelus australis</name>
    <dbReference type="NCBI Taxonomy" id="614101"/>
    <lineage>
        <taxon>Eukaryota</taxon>
        <taxon>Metazoa</taxon>
        <taxon>Ecdysozoa</taxon>
        <taxon>Arthropoda</taxon>
        <taxon>Hexapoda</taxon>
        <taxon>Insecta</taxon>
        <taxon>Pterygota</taxon>
        <taxon>Neoptera</taxon>
        <taxon>Polyneoptera</taxon>
        <taxon>Phasmatodea</taxon>
        <taxon>Verophasmatodea</taxon>
        <taxon>Anareolatae</taxon>
        <taxon>Phasmatidae</taxon>
        <taxon>Eurycanthinae</taxon>
        <taxon>Dryococelus</taxon>
    </lineage>
</organism>
<evidence type="ECO:0000313" key="2">
    <source>
        <dbReference type="EMBL" id="KAJ8866830.1"/>
    </source>
</evidence>
<dbReference type="Proteomes" id="UP001159363">
    <property type="component" value="Chromosome 15"/>
</dbReference>
<dbReference type="EMBL" id="JARBHB010000016">
    <property type="protein sequence ID" value="KAJ8866830.1"/>
    <property type="molecule type" value="Genomic_DNA"/>
</dbReference>
<feature type="transmembrane region" description="Helical" evidence="1">
    <location>
        <begin position="20"/>
        <end position="37"/>
    </location>
</feature>
<comment type="caution">
    <text evidence="2">The sequence shown here is derived from an EMBL/GenBank/DDBJ whole genome shotgun (WGS) entry which is preliminary data.</text>
</comment>
<evidence type="ECO:0000313" key="3">
    <source>
        <dbReference type="Proteomes" id="UP001159363"/>
    </source>
</evidence>
<gene>
    <name evidence="2" type="ORF">PR048_032691</name>
</gene>
<reference evidence="2 3" key="1">
    <citation type="submission" date="2023-02" db="EMBL/GenBank/DDBJ databases">
        <title>LHISI_Scaffold_Assembly.</title>
        <authorList>
            <person name="Stuart O.P."/>
            <person name="Cleave R."/>
            <person name="Magrath M.J.L."/>
            <person name="Mikheyev A.S."/>
        </authorList>
    </citation>
    <scope>NUCLEOTIDE SEQUENCE [LARGE SCALE GENOMIC DNA]</scope>
    <source>
        <strain evidence="2">Daus_M_001</strain>
        <tissue evidence="2">Leg muscle</tissue>
    </source>
</reference>
<keyword evidence="1" id="KW-0812">Transmembrane</keyword>
<keyword evidence="1" id="KW-1133">Transmembrane helix</keyword>
<accession>A0ABQ9G2W9</accession>
<evidence type="ECO:0000256" key="1">
    <source>
        <dbReference type="SAM" id="Phobius"/>
    </source>
</evidence>
<name>A0ABQ9G2W9_9NEOP</name>
<protein>
    <submittedName>
        <fullName evidence="2">Uncharacterized protein</fullName>
    </submittedName>
</protein>
<keyword evidence="3" id="KW-1185">Reference proteome</keyword>